<accession>A0A0E9W5H4</accession>
<reference evidence="1" key="2">
    <citation type="journal article" date="2015" name="Fish Shellfish Immunol.">
        <title>Early steps in the European eel (Anguilla anguilla)-Vibrio vulnificus interaction in the gills: Role of the RtxA13 toxin.</title>
        <authorList>
            <person name="Callol A."/>
            <person name="Pajuelo D."/>
            <person name="Ebbesson L."/>
            <person name="Teles M."/>
            <person name="MacKenzie S."/>
            <person name="Amaro C."/>
        </authorList>
    </citation>
    <scope>NUCLEOTIDE SEQUENCE</scope>
</reference>
<reference evidence="1" key="1">
    <citation type="submission" date="2014-11" db="EMBL/GenBank/DDBJ databases">
        <authorList>
            <person name="Amaro Gonzalez C."/>
        </authorList>
    </citation>
    <scope>NUCLEOTIDE SEQUENCE</scope>
</reference>
<evidence type="ECO:0000313" key="1">
    <source>
        <dbReference type="EMBL" id="JAH85566.1"/>
    </source>
</evidence>
<dbReference type="AlphaFoldDB" id="A0A0E9W5H4"/>
<protein>
    <submittedName>
        <fullName evidence="1">Uncharacterized protein</fullName>
    </submittedName>
</protein>
<name>A0A0E9W5H4_ANGAN</name>
<dbReference type="EMBL" id="GBXM01023011">
    <property type="protein sequence ID" value="JAH85566.1"/>
    <property type="molecule type" value="Transcribed_RNA"/>
</dbReference>
<proteinExistence type="predicted"/>
<sequence>MHLFCTTAKRDFTTAPPPFLLPEPLVKALCPECSGAS</sequence>
<organism evidence="1">
    <name type="scientific">Anguilla anguilla</name>
    <name type="common">European freshwater eel</name>
    <name type="synonym">Muraena anguilla</name>
    <dbReference type="NCBI Taxonomy" id="7936"/>
    <lineage>
        <taxon>Eukaryota</taxon>
        <taxon>Metazoa</taxon>
        <taxon>Chordata</taxon>
        <taxon>Craniata</taxon>
        <taxon>Vertebrata</taxon>
        <taxon>Euteleostomi</taxon>
        <taxon>Actinopterygii</taxon>
        <taxon>Neopterygii</taxon>
        <taxon>Teleostei</taxon>
        <taxon>Anguilliformes</taxon>
        <taxon>Anguillidae</taxon>
        <taxon>Anguilla</taxon>
    </lineage>
</organism>